<dbReference type="InterPro" id="IPR045090">
    <property type="entry name" value="Pept_M3A_M3B"/>
</dbReference>
<dbReference type="Pfam" id="PF01432">
    <property type="entry name" value="Peptidase_M3"/>
    <property type="match status" value="1"/>
</dbReference>
<dbReference type="SUPFAM" id="SSF55486">
    <property type="entry name" value="Metalloproteases ('zincins'), catalytic domain"/>
    <property type="match status" value="1"/>
</dbReference>
<evidence type="ECO:0000259" key="7">
    <source>
        <dbReference type="Pfam" id="PF01432"/>
    </source>
</evidence>
<dbReference type="InterPro" id="IPR001567">
    <property type="entry name" value="Pept_M3A_M3B_dom"/>
</dbReference>
<organism evidence="8 9">
    <name type="scientific">Penicillium canescens</name>
    <dbReference type="NCBI Taxonomy" id="5083"/>
    <lineage>
        <taxon>Eukaryota</taxon>
        <taxon>Fungi</taxon>
        <taxon>Dikarya</taxon>
        <taxon>Ascomycota</taxon>
        <taxon>Pezizomycotina</taxon>
        <taxon>Eurotiomycetes</taxon>
        <taxon>Eurotiomycetidae</taxon>
        <taxon>Eurotiales</taxon>
        <taxon>Aspergillaceae</taxon>
        <taxon>Penicillium</taxon>
    </lineage>
</organism>
<feature type="domain" description="Peptidase M3A/M3B catalytic" evidence="7">
    <location>
        <begin position="17"/>
        <end position="157"/>
    </location>
</feature>
<dbReference type="GO" id="GO:0004222">
    <property type="term" value="F:metalloendopeptidase activity"/>
    <property type="evidence" value="ECO:0007669"/>
    <property type="project" value="InterPro"/>
</dbReference>
<reference evidence="8" key="1">
    <citation type="journal article" date="2023" name="IMA Fungus">
        <title>Comparative genomic study of the Penicillium genus elucidates a diverse pangenome and 15 lateral gene transfer events.</title>
        <authorList>
            <person name="Petersen C."/>
            <person name="Sorensen T."/>
            <person name="Nielsen M.R."/>
            <person name="Sondergaard T.E."/>
            <person name="Sorensen J.L."/>
            <person name="Fitzpatrick D.A."/>
            <person name="Frisvad J.C."/>
            <person name="Nielsen K.L."/>
        </authorList>
    </citation>
    <scope>NUCLEOTIDE SEQUENCE</scope>
    <source>
        <strain evidence="8">IBT 15450</strain>
    </source>
</reference>
<evidence type="ECO:0000313" key="8">
    <source>
        <dbReference type="EMBL" id="KAJ6043217.1"/>
    </source>
</evidence>
<dbReference type="GO" id="GO:0005758">
    <property type="term" value="C:mitochondrial intermembrane space"/>
    <property type="evidence" value="ECO:0007669"/>
    <property type="project" value="TreeGrafter"/>
</dbReference>
<evidence type="ECO:0000256" key="4">
    <source>
        <dbReference type="ARBA" id="ARBA00022833"/>
    </source>
</evidence>
<keyword evidence="2 6" id="KW-0479">Metal-binding</keyword>
<evidence type="ECO:0000256" key="1">
    <source>
        <dbReference type="ARBA" id="ARBA00022670"/>
    </source>
</evidence>
<keyword evidence="9" id="KW-1185">Reference proteome</keyword>
<comment type="caution">
    <text evidence="8">The sequence shown here is derived from an EMBL/GenBank/DDBJ whole genome shotgun (WGS) entry which is preliminary data.</text>
</comment>
<dbReference type="GO" id="GO:0006518">
    <property type="term" value="P:peptide metabolic process"/>
    <property type="evidence" value="ECO:0007669"/>
    <property type="project" value="TreeGrafter"/>
</dbReference>
<accession>A0AAD6ID21</accession>
<dbReference type="GO" id="GO:0046872">
    <property type="term" value="F:metal ion binding"/>
    <property type="evidence" value="ECO:0007669"/>
    <property type="project" value="UniProtKB-UniRule"/>
</dbReference>
<name>A0AAD6ID21_PENCN</name>
<sequence length="157" mass="17979">MENYSTAFISGTIHFIEKIAEYFPLQTTVQGMLGIFERLFGLVFKEMVVDKGSDIVWHEDVLDDKDLGSGFVSYLYIDLFSRDGKYPNPSDWNLQLFPKPSPDKPSLLRHDNVVTIFHELGHAIHDLMAKTTYSTFYGTKSTEDFAEAPSQILENWC</sequence>
<comment type="similarity">
    <text evidence="6">Belongs to the peptidase M3 family.</text>
</comment>
<dbReference type="GO" id="GO:0006508">
    <property type="term" value="P:proteolysis"/>
    <property type="evidence" value="ECO:0007669"/>
    <property type="project" value="UniProtKB-KW"/>
</dbReference>
<dbReference type="PANTHER" id="PTHR11804:SF84">
    <property type="entry name" value="SACCHAROLYSIN"/>
    <property type="match status" value="1"/>
</dbReference>
<keyword evidence="3 6" id="KW-0378">Hydrolase</keyword>
<dbReference type="PANTHER" id="PTHR11804">
    <property type="entry name" value="PROTEASE M3 THIMET OLIGOPEPTIDASE-RELATED"/>
    <property type="match status" value="1"/>
</dbReference>
<keyword evidence="1 6" id="KW-0645">Protease</keyword>
<evidence type="ECO:0000256" key="2">
    <source>
        <dbReference type="ARBA" id="ARBA00022723"/>
    </source>
</evidence>
<dbReference type="AlphaFoldDB" id="A0AAD6ID21"/>
<keyword evidence="5 6" id="KW-0482">Metalloprotease</keyword>
<evidence type="ECO:0000256" key="3">
    <source>
        <dbReference type="ARBA" id="ARBA00022801"/>
    </source>
</evidence>
<gene>
    <name evidence="8" type="ORF">N7460_004572</name>
</gene>
<comment type="cofactor">
    <cofactor evidence="6">
        <name>Zn(2+)</name>
        <dbReference type="ChEBI" id="CHEBI:29105"/>
    </cofactor>
    <text evidence="6">Binds 1 zinc ion.</text>
</comment>
<evidence type="ECO:0000313" key="9">
    <source>
        <dbReference type="Proteomes" id="UP001219568"/>
    </source>
</evidence>
<evidence type="ECO:0000256" key="5">
    <source>
        <dbReference type="ARBA" id="ARBA00023049"/>
    </source>
</evidence>
<dbReference type="Proteomes" id="UP001219568">
    <property type="component" value="Unassembled WGS sequence"/>
</dbReference>
<protein>
    <submittedName>
        <fullName evidence="8">Peptidase family M3-domain-containing protein</fullName>
    </submittedName>
</protein>
<keyword evidence="4 6" id="KW-0862">Zinc</keyword>
<dbReference type="EMBL" id="JAQJZL010000004">
    <property type="protein sequence ID" value="KAJ6043217.1"/>
    <property type="molecule type" value="Genomic_DNA"/>
</dbReference>
<proteinExistence type="inferred from homology"/>
<reference evidence="8" key="2">
    <citation type="submission" date="2023-01" db="EMBL/GenBank/DDBJ databases">
        <authorList>
            <person name="Petersen C."/>
        </authorList>
    </citation>
    <scope>NUCLEOTIDE SEQUENCE</scope>
    <source>
        <strain evidence="8">IBT 15450</strain>
    </source>
</reference>
<evidence type="ECO:0000256" key="6">
    <source>
        <dbReference type="RuleBase" id="RU003435"/>
    </source>
</evidence>
<dbReference type="Gene3D" id="1.10.1370.40">
    <property type="match status" value="1"/>
</dbReference>